<gene>
    <name evidence="1" type="ORF">H4687_007528</name>
</gene>
<evidence type="ECO:0000313" key="2">
    <source>
        <dbReference type="Proteomes" id="UP000629287"/>
    </source>
</evidence>
<dbReference type="GeneID" id="86832021"/>
<proteinExistence type="predicted"/>
<organism evidence="1 2">
    <name type="scientific">Streptomyces stelliscabiei</name>
    <dbReference type="NCBI Taxonomy" id="146820"/>
    <lineage>
        <taxon>Bacteria</taxon>
        <taxon>Bacillati</taxon>
        <taxon>Actinomycetota</taxon>
        <taxon>Actinomycetes</taxon>
        <taxon>Kitasatosporales</taxon>
        <taxon>Streptomycetaceae</taxon>
        <taxon>Streptomyces</taxon>
    </lineage>
</organism>
<name>A0A8I0TV33_9ACTN</name>
<dbReference type="AlphaFoldDB" id="A0A8I0TV33"/>
<evidence type="ECO:0000313" key="1">
    <source>
        <dbReference type="EMBL" id="MBE1601399.1"/>
    </source>
</evidence>
<reference evidence="1 2" key="1">
    <citation type="submission" date="2020-10" db="EMBL/GenBank/DDBJ databases">
        <title>Sequencing the genomes of 1000 actinobacteria strains.</title>
        <authorList>
            <person name="Klenk H.-P."/>
        </authorList>
    </citation>
    <scope>NUCLEOTIDE SEQUENCE [LARGE SCALE GENOMIC DNA]</scope>
    <source>
        <strain evidence="1 2">DSM 41803</strain>
    </source>
</reference>
<dbReference type="OrthoDB" id="4336435at2"/>
<sequence length="82" mass="9443">MAVYIEFNDQSRPAKHFSDESFDKDKVAHTYSYELLPHGVVAVYRAVRPVKRNQMGEPTSFEEIGVFGPSAWFSIQGDRFTR</sequence>
<accession>A0A8I0TV33</accession>
<dbReference type="EMBL" id="JADBGF010000001">
    <property type="protein sequence ID" value="MBE1601399.1"/>
    <property type="molecule type" value="Genomic_DNA"/>
</dbReference>
<dbReference type="RefSeq" id="WP_046915778.1">
    <property type="nucleotide sequence ID" value="NZ_JADBGF010000001.1"/>
</dbReference>
<keyword evidence="2" id="KW-1185">Reference proteome</keyword>
<dbReference type="Proteomes" id="UP000629287">
    <property type="component" value="Unassembled WGS sequence"/>
</dbReference>
<protein>
    <submittedName>
        <fullName evidence="1">Uncharacterized protein</fullName>
    </submittedName>
</protein>
<comment type="caution">
    <text evidence="1">The sequence shown here is derived from an EMBL/GenBank/DDBJ whole genome shotgun (WGS) entry which is preliminary data.</text>
</comment>